<protein>
    <submittedName>
        <fullName evidence="2">BN860_14290g1_1</fullName>
    </submittedName>
</protein>
<feature type="compositionally biased region" description="Polar residues" evidence="1">
    <location>
        <begin position="155"/>
        <end position="167"/>
    </location>
</feature>
<evidence type="ECO:0000313" key="3">
    <source>
        <dbReference type="Proteomes" id="UP000019375"/>
    </source>
</evidence>
<proteinExistence type="predicted"/>
<keyword evidence="3" id="KW-1185">Reference proteome</keyword>
<name>A0A8J2T5U3_ZYGB2</name>
<evidence type="ECO:0000256" key="1">
    <source>
        <dbReference type="SAM" id="MobiDB-lite"/>
    </source>
</evidence>
<reference evidence="3" key="1">
    <citation type="journal article" date="2013" name="Genome Announc.">
        <title>Genome sequence of the food spoilage yeast Zygosaccharomyces bailii CLIB 213(T).</title>
        <authorList>
            <person name="Galeote V."/>
            <person name="Bigey F."/>
            <person name="Devillers H."/>
            <person name="Neuveglise C."/>
            <person name="Dequin S."/>
        </authorList>
    </citation>
    <scope>NUCLEOTIDE SEQUENCE [LARGE SCALE GENOMIC DNA]</scope>
    <source>
        <strain evidence="3">CLIB 213 / ATCC 58445 / CBS 680 / CCRC 21525 / NBRC 1098 / NCYC 1416 / NRRL Y-2227</strain>
    </source>
</reference>
<dbReference type="OrthoDB" id="4036231at2759"/>
<gene>
    <name evidence="2" type="ORF">BN860_14290g</name>
</gene>
<evidence type="ECO:0000313" key="2">
    <source>
        <dbReference type="EMBL" id="CDF88611.1"/>
    </source>
</evidence>
<sequence>MPRKSLGQILDVENDFVRPPSMTLTAEDLRVLPSTKGKLVEPAVMRKSIQKKLASVGILKVRRPCIIRSNPANSDNINPTHCMATPEQPKSHHVKQPLNTLPKSQLLKPPLLSRLPLTPKLPYSGNASIASAYDISSFSPNVSRGTIPSPALEASISSPEYTNSEPYTSGDEFSDISSPVASLVLGKNAPHPSFERRKLRGAVIRPQIFEYSSDNDSETSRD</sequence>
<feature type="region of interest" description="Disordered" evidence="1">
    <location>
        <begin position="150"/>
        <end position="174"/>
    </location>
</feature>
<dbReference type="AlphaFoldDB" id="A0A8J2T5U3"/>
<organism evidence="2 3">
    <name type="scientific">Zygosaccharomyces bailii (strain CLIB 213 / ATCC 58445 / CBS 680 / BCRC 21525 / NBRC 1098 / NCYC 1416 / NRRL Y-2227)</name>
    <dbReference type="NCBI Taxonomy" id="1333698"/>
    <lineage>
        <taxon>Eukaryota</taxon>
        <taxon>Fungi</taxon>
        <taxon>Dikarya</taxon>
        <taxon>Ascomycota</taxon>
        <taxon>Saccharomycotina</taxon>
        <taxon>Saccharomycetes</taxon>
        <taxon>Saccharomycetales</taxon>
        <taxon>Saccharomycetaceae</taxon>
        <taxon>Zygosaccharomyces</taxon>
    </lineage>
</organism>
<dbReference type="EMBL" id="HG316455">
    <property type="protein sequence ID" value="CDF88611.1"/>
    <property type="molecule type" value="Genomic_DNA"/>
</dbReference>
<dbReference type="Proteomes" id="UP000019375">
    <property type="component" value="Unassembled WGS sequence"/>
</dbReference>
<accession>A0A8J2T5U3</accession>